<feature type="transmembrane region" description="Helical" evidence="6">
    <location>
        <begin position="80"/>
        <end position="106"/>
    </location>
</feature>
<dbReference type="PANTHER" id="PTHR39087:SF2">
    <property type="entry name" value="UPF0104 MEMBRANE PROTEIN MJ1595"/>
    <property type="match status" value="1"/>
</dbReference>
<dbReference type="AlphaFoldDB" id="R3WDZ5"/>
<feature type="transmembrane region" description="Helical" evidence="6">
    <location>
        <begin position="155"/>
        <end position="175"/>
    </location>
</feature>
<dbReference type="GO" id="GO:0005886">
    <property type="term" value="C:plasma membrane"/>
    <property type="evidence" value="ECO:0007669"/>
    <property type="project" value="UniProtKB-SubCell"/>
</dbReference>
<keyword evidence="6" id="KW-0046">Antibiotic resistance</keyword>
<keyword evidence="6" id="KW-0808">Transferase</keyword>
<dbReference type="STRING" id="154621.RV11_GL001198"/>
<dbReference type="Proteomes" id="UP000013785">
    <property type="component" value="Unassembled WGS sequence"/>
</dbReference>
<comment type="similarity">
    <text evidence="6">Belongs to the LPG synthase family.</text>
</comment>
<comment type="catalytic activity">
    <reaction evidence="6">
        <text>L-lysyl-tRNA(Lys) + a 1,2-diacyl-sn-glycero-3-phospho-(1'-sn-glycerol) = a 1,2-diacyl-sn-glycero-3-phospho-1'-(3'-O-L-lysyl)-sn-glycerol + tRNA(Lys)</text>
        <dbReference type="Rhea" id="RHEA:10668"/>
        <dbReference type="Rhea" id="RHEA-COMP:9696"/>
        <dbReference type="Rhea" id="RHEA-COMP:9697"/>
        <dbReference type="ChEBI" id="CHEBI:64716"/>
        <dbReference type="ChEBI" id="CHEBI:75792"/>
        <dbReference type="ChEBI" id="CHEBI:78442"/>
        <dbReference type="ChEBI" id="CHEBI:78529"/>
        <dbReference type="EC" id="2.3.2.3"/>
    </reaction>
</comment>
<accession>R3WDZ5</accession>
<evidence type="ECO:0000256" key="2">
    <source>
        <dbReference type="ARBA" id="ARBA00022475"/>
    </source>
</evidence>
<dbReference type="PATRIC" id="fig|1158610.3.peg.860"/>
<comment type="function">
    <text evidence="6">Catalyzes the transfer of a lysyl group from L-lysyl-tRNA(Lys) to membrane-bound phosphatidylglycerol (PG), which produces lysylphosphatidylglycerol (LPG), a major component of the bacterial membrane with a positive net charge. LPG synthesis contributes to bacterial virulence as it is involved in the resistance mechanism against cationic antimicrobial peptides (CAMP) produces by the host's immune system (defensins, cathelicidins) and by the competing microorganisms.</text>
</comment>
<dbReference type="Pfam" id="PF03706">
    <property type="entry name" value="LPG_synthase_TM"/>
    <property type="match status" value="1"/>
</dbReference>
<feature type="transmembrane region" description="Helical" evidence="6">
    <location>
        <begin position="40"/>
        <end position="59"/>
    </location>
</feature>
<keyword evidence="5 6" id="KW-0472">Membrane</keyword>
<protein>
    <recommendedName>
        <fullName evidence="6">Phosphatidylglycerol lysyltransferase</fullName>
        <ecNumber evidence="6">2.3.2.3</ecNumber>
    </recommendedName>
    <alternativeName>
        <fullName evidence="6">Lysylphosphatidylglycerol synthase</fullName>
    </alternativeName>
</protein>
<dbReference type="GO" id="GO:0046677">
    <property type="term" value="P:response to antibiotic"/>
    <property type="evidence" value="ECO:0007669"/>
    <property type="project" value="UniProtKB-KW"/>
</dbReference>
<feature type="transmembrane region" description="Helical" evidence="6">
    <location>
        <begin position="9"/>
        <end position="28"/>
    </location>
</feature>
<evidence type="ECO:0000256" key="6">
    <source>
        <dbReference type="RuleBase" id="RU363042"/>
    </source>
</evidence>
<evidence type="ECO:0000313" key="7">
    <source>
        <dbReference type="EMBL" id="EOL46076.1"/>
    </source>
</evidence>
<evidence type="ECO:0000256" key="1">
    <source>
        <dbReference type="ARBA" id="ARBA00004651"/>
    </source>
</evidence>
<evidence type="ECO:0000256" key="4">
    <source>
        <dbReference type="ARBA" id="ARBA00022989"/>
    </source>
</evidence>
<evidence type="ECO:0000256" key="5">
    <source>
        <dbReference type="ARBA" id="ARBA00023136"/>
    </source>
</evidence>
<feature type="transmembrane region" description="Helical" evidence="6">
    <location>
        <begin position="261"/>
        <end position="290"/>
    </location>
</feature>
<keyword evidence="2" id="KW-1003">Cell membrane</keyword>
<evidence type="ECO:0000256" key="3">
    <source>
        <dbReference type="ARBA" id="ARBA00022692"/>
    </source>
</evidence>
<dbReference type="OrthoDB" id="1770457at2"/>
<comment type="caution">
    <text evidence="7">The sequence shown here is derived from an EMBL/GenBank/DDBJ whole genome shotgun (WGS) entry which is preliminary data.</text>
</comment>
<dbReference type="PANTHER" id="PTHR39087">
    <property type="entry name" value="UPF0104 MEMBRANE PROTEIN MJ1595"/>
    <property type="match status" value="1"/>
</dbReference>
<organism evidence="7 8">
    <name type="scientific">Enterococcus phoeniculicola ATCC BAA-412</name>
    <dbReference type="NCBI Taxonomy" id="1158610"/>
    <lineage>
        <taxon>Bacteria</taxon>
        <taxon>Bacillati</taxon>
        <taxon>Bacillota</taxon>
        <taxon>Bacilli</taxon>
        <taxon>Lactobacillales</taxon>
        <taxon>Enterococcaceae</taxon>
        <taxon>Enterococcus</taxon>
    </lineage>
</organism>
<evidence type="ECO:0000313" key="8">
    <source>
        <dbReference type="Proteomes" id="UP000013785"/>
    </source>
</evidence>
<feature type="transmembrane region" description="Helical" evidence="6">
    <location>
        <begin position="229"/>
        <end position="249"/>
    </location>
</feature>
<keyword evidence="6" id="KW-0443">Lipid metabolism</keyword>
<dbReference type="EC" id="2.3.2.3" evidence="6"/>
<proteinExistence type="inferred from homology"/>
<keyword evidence="3 6" id="KW-0812">Transmembrane</keyword>
<gene>
    <name evidence="6" type="primary">mprF</name>
    <name evidence="7" type="ORF">UC3_00881</name>
</gene>
<sequence length="347" mass="39183">MKKNNKLKVLLNLLILVGMIWIILYLVQSSLADIFAELRSTSVVVLAGVFVIGIIYLIVEGQSIKEIAKHFEPSFSRQDGFWTSCYVAFYRIITFGTGTLVSEVYFYRKKGLKVSQGVGVTALHMVMYKLAVITYAVAGLIIQFSLFYSNSPKMIPFILAGMILTIVLIIVLLSLSSSVNLQVLLLVIANRLFKSEKLRGWVDQCNLQIYSLRDTVKTIMLDKTAVWRIYSWNLIKLALWYVIPFIVLVNSHPTLDFLQAFSFTSFAVILSGVVPTPGGIGSFEFVYLLLFRPLVGTVDAISSVLLYRFGTFVLPFLLGFVYVLIEKRKAIHEELQEVKKQKKAMSE</sequence>
<comment type="subcellular location">
    <subcellularLocation>
        <location evidence="1 6">Cell membrane</location>
        <topology evidence="1 6">Multi-pass membrane protein</topology>
    </subcellularLocation>
</comment>
<reference evidence="7 8" key="1">
    <citation type="submission" date="2013-02" db="EMBL/GenBank/DDBJ databases">
        <title>The Genome Sequence of Enterococcus phoeniculicola BAA-412.</title>
        <authorList>
            <consortium name="The Broad Institute Genome Sequencing Platform"/>
            <consortium name="The Broad Institute Genome Sequencing Center for Infectious Disease"/>
            <person name="Earl A.M."/>
            <person name="Gilmore M.S."/>
            <person name="Lebreton F."/>
            <person name="Walker B."/>
            <person name="Young S.K."/>
            <person name="Zeng Q."/>
            <person name="Gargeya S."/>
            <person name="Fitzgerald M."/>
            <person name="Haas B."/>
            <person name="Abouelleil A."/>
            <person name="Alvarado L."/>
            <person name="Arachchi H.M."/>
            <person name="Berlin A.M."/>
            <person name="Chapman S.B."/>
            <person name="Dewar J."/>
            <person name="Goldberg J."/>
            <person name="Griggs A."/>
            <person name="Gujja S."/>
            <person name="Hansen M."/>
            <person name="Howarth C."/>
            <person name="Imamovic A."/>
            <person name="Larimer J."/>
            <person name="McCowan C."/>
            <person name="Murphy C."/>
            <person name="Neiman D."/>
            <person name="Pearson M."/>
            <person name="Priest M."/>
            <person name="Roberts A."/>
            <person name="Saif S."/>
            <person name="Shea T."/>
            <person name="Sisk P."/>
            <person name="Sykes S."/>
            <person name="Wortman J."/>
            <person name="Nusbaum C."/>
            <person name="Birren B."/>
        </authorList>
    </citation>
    <scope>NUCLEOTIDE SEQUENCE [LARGE SCALE GENOMIC DNA]</scope>
    <source>
        <strain evidence="7 8">ATCC BAA-412</strain>
    </source>
</reference>
<dbReference type="EMBL" id="AJAT01000011">
    <property type="protein sequence ID" value="EOL46076.1"/>
    <property type="molecule type" value="Genomic_DNA"/>
</dbReference>
<dbReference type="InterPro" id="IPR022791">
    <property type="entry name" value="L-PG_synthase/AglD"/>
</dbReference>
<dbReference type="RefSeq" id="WP_010767554.1">
    <property type="nucleotide sequence ID" value="NZ_ASWE01000002.1"/>
</dbReference>
<dbReference type="GO" id="GO:0050071">
    <property type="term" value="F:phosphatidylglycerol lysyltransferase activity"/>
    <property type="evidence" value="ECO:0007669"/>
    <property type="project" value="UniProtKB-EC"/>
</dbReference>
<dbReference type="HOGENOM" id="CLU_039146_2_0_9"/>
<dbReference type="eggNOG" id="COG0392">
    <property type="taxonomic scope" value="Bacteria"/>
</dbReference>
<feature type="transmembrane region" description="Helical" evidence="6">
    <location>
        <begin position="126"/>
        <end position="148"/>
    </location>
</feature>
<name>R3WDZ5_9ENTE</name>
<dbReference type="GO" id="GO:0006629">
    <property type="term" value="P:lipid metabolic process"/>
    <property type="evidence" value="ECO:0007669"/>
    <property type="project" value="UniProtKB-KW"/>
</dbReference>
<feature type="transmembrane region" description="Helical" evidence="6">
    <location>
        <begin position="305"/>
        <end position="325"/>
    </location>
</feature>
<keyword evidence="4 6" id="KW-1133">Transmembrane helix</keyword>
<keyword evidence="8" id="KW-1185">Reference proteome</keyword>